<keyword evidence="1" id="KW-0812">Transmembrane</keyword>
<sequence>TDIFIFIYIKSSCVDRSAFTDNSELNVKLLIKNLKNMIIKKLLILYITESLIYLSTLSVSFSVTLSQSSTLISVSDSLTSATFILMISTLTTSTLTTSALSVSATSAIIISSLCFKKILHRLSESCFLRIIPLLNSVKSMKNICVFRNENMNIILFYTCEYETHIPFALMPEIILIKDNNTAETIFFYSQASSIIFSLFSAEKVV</sequence>
<keyword evidence="3" id="KW-1185">Reference proteome</keyword>
<name>A0A179V0T0_BLAGS</name>
<evidence type="ECO:0000313" key="2">
    <source>
        <dbReference type="EMBL" id="OAT13944.1"/>
    </source>
</evidence>
<dbReference type="Proteomes" id="UP000002038">
    <property type="component" value="Unassembled WGS sequence"/>
</dbReference>
<reference evidence="3" key="1">
    <citation type="journal article" date="2015" name="PLoS Genet.">
        <title>The dynamic genome and transcriptome of the human fungal pathogen Blastomyces and close relative Emmonsia.</title>
        <authorList>
            <person name="Munoz J.F."/>
            <person name="Gauthier G.M."/>
            <person name="Desjardins C.A."/>
            <person name="Gallo J.E."/>
            <person name="Holder J."/>
            <person name="Sullivan T.D."/>
            <person name="Marty A.J."/>
            <person name="Carmen J.C."/>
            <person name="Chen Z."/>
            <person name="Ding L."/>
            <person name="Gujja S."/>
            <person name="Magrini V."/>
            <person name="Misas E."/>
            <person name="Mitreva M."/>
            <person name="Priest M."/>
            <person name="Saif S."/>
            <person name="Whiston E.A."/>
            <person name="Young S."/>
            <person name="Zeng Q."/>
            <person name="Goldman W.E."/>
            <person name="Mardis E.R."/>
            <person name="Taylor J.W."/>
            <person name="McEwen J.G."/>
            <person name="Clay O.K."/>
            <person name="Klein B.S."/>
            <person name="Cuomo C.A."/>
        </authorList>
    </citation>
    <scope>NUCLEOTIDE SEQUENCE [LARGE SCALE GENOMIC DNA]</scope>
    <source>
        <strain evidence="3">SLH14081</strain>
    </source>
</reference>
<evidence type="ECO:0000256" key="1">
    <source>
        <dbReference type="SAM" id="Phobius"/>
    </source>
</evidence>
<feature type="transmembrane region" description="Helical" evidence="1">
    <location>
        <begin position="42"/>
        <end position="63"/>
    </location>
</feature>
<dbReference type="RefSeq" id="XP_031581187.1">
    <property type="nucleotide sequence ID" value="XM_031725551.1"/>
</dbReference>
<protein>
    <submittedName>
        <fullName evidence="2">Uncharacterized protein</fullName>
    </submittedName>
</protein>
<keyword evidence="1" id="KW-1133">Transmembrane helix</keyword>
<dbReference type="EMBL" id="GG657480">
    <property type="protein sequence ID" value="OAT13944.1"/>
    <property type="molecule type" value="Genomic_DNA"/>
</dbReference>
<dbReference type="KEGG" id="bgh:BDBG_17936"/>
<evidence type="ECO:0000313" key="3">
    <source>
        <dbReference type="Proteomes" id="UP000002038"/>
    </source>
</evidence>
<feature type="non-terminal residue" evidence="2">
    <location>
        <position position="205"/>
    </location>
</feature>
<dbReference type="AlphaFoldDB" id="A0A179V0T0"/>
<feature type="transmembrane region" description="Helical" evidence="1">
    <location>
        <begin position="83"/>
        <end position="115"/>
    </location>
</feature>
<dbReference type="VEuPathDB" id="FungiDB:BDBG_17936"/>
<gene>
    <name evidence="2" type="ORF">BDBG_17936</name>
</gene>
<feature type="non-terminal residue" evidence="2">
    <location>
        <position position="1"/>
    </location>
</feature>
<dbReference type="GeneID" id="42529464"/>
<accession>A0A179V0T0</accession>
<proteinExistence type="predicted"/>
<keyword evidence="1" id="KW-0472">Membrane</keyword>
<organism evidence="2 3">
    <name type="scientific">Blastomyces gilchristii (strain SLH14081)</name>
    <name type="common">Blastomyces dermatitidis</name>
    <dbReference type="NCBI Taxonomy" id="559298"/>
    <lineage>
        <taxon>Eukaryota</taxon>
        <taxon>Fungi</taxon>
        <taxon>Dikarya</taxon>
        <taxon>Ascomycota</taxon>
        <taxon>Pezizomycotina</taxon>
        <taxon>Eurotiomycetes</taxon>
        <taxon>Eurotiomycetidae</taxon>
        <taxon>Onygenales</taxon>
        <taxon>Ajellomycetaceae</taxon>
        <taxon>Blastomyces</taxon>
    </lineage>
</organism>